<accession>A0ABX7S5D3</accession>
<feature type="binding site" evidence="10">
    <location>
        <position position="64"/>
    </location>
    <ligand>
        <name>a divalent metal cation</name>
        <dbReference type="ChEBI" id="CHEBI:60240"/>
    </ligand>
</feature>
<feature type="binding site" evidence="10">
    <location>
        <position position="7"/>
    </location>
    <ligand>
        <name>substrate</name>
    </ligand>
</feature>
<dbReference type="RefSeq" id="WP_207566460.1">
    <property type="nucleotide sequence ID" value="NZ_CP071446.1"/>
</dbReference>
<dbReference type="InterPro" id="IPR013785">
    <property type="entry name" value="Aldolase_TIM"/>
</dbReference>
<evidence type="ECO:0000256" key="8">
    <source>
        <dbReference type="ARBA" id="ARBA00022723"/>
    </source>
</evidence>
<reference evidence="12 13" key="1">
    <citation type="submission" date="2021-03" db="EMBL/GenBank/DDBJ databases">
        <title>Thermosipho ferrireducens sp.nov., an anaerobic thermophilic iron-reducing bacterium isolated from a deep-sea hydrothermal sulfide deposits.</title>
        <authorList>
            <person name="Zeng X."/>
            <person name="Chen Y."/>
            <person name="Shao Z."/>
        </authorList>
    </citation>
    <scope>NUCLEOTIDE SEQUENCE [LARGE SCALE GENOMIC DNA]</scope>
    <source>
        <strain evidence="12 13">JL129W03</strain>
    </source>
</reference>
<dbReference type="EC" id="5.1.3.1" evidence="7 10"/>
<evidence type="ECO:0000256" key="9">
    <source>
        <dbReference type="ARBA" id="ARBA00023235"/>
    </source>
</evidence>
<dbReference type="InterPro" id="IPR000056">
    <property type="entry name" value="Ribul_P_3_epim-like"/>
</dbReference>
<evidence type="ECO:0000256" key="2">
    <source>
        <dbReference type="ARBA" id="ARBA00001936"/>
    </source>
</evidence>
<evidence type="ECO:0000256" key="10">
    <source>
        <dbReference type="HAMAP-Rule" id="MF_02227"/>
    </source>
</evidence>
<proteinExistence type="inferred from homology"/>
<dbReference type="PIRSF" id="PIRSF001461">
    <property type="entry name" value="RPE"/>
    <property type="match status" value="1"/>
</dbReference>
<gene>
    <name evidence="10 12" type="primary">rpe</name>
    <name evidence="12" type="ORF">JYK00_08415</name>
</gene>
<protein>
    <recommendedName>
        <fullName evidence="7 10">Ribulose-phosphate 3-epimerase</fullName>
        <ecNumber evidence="7 10">5.1.3.1</ecNumber>
    </recommendedName>
</protein>
<comment type="cofactor">
    <cofactor evidence="5">
        <name>Fe(2+)</name>
        <dbReference type="ChEBI" id="CHEBI:29033"/>
    </cofactor>
</comment>
<evidence type="ECO:0000256" key="4">
    <source>
        <dbReference type="ARBA" id="ARBA00001947"/>
    </source>
</evidence>
<dbReference type="NCBIfam" id="TIGR01163">
    <property type="entry name" value="rpe"/>
    <property type="match status" value="1"/>
</dbReference>
<dbReference type="Pfam" id="PF00834">
    <property type="entry name" value="Ribul_P_3_epim"/>
    <property type="match status" value="1"/>
</dbReference>
<comment type="cofactor">
    <cofactor evidence="10">
        <name>a divalent metal cation</name>
        <dbReference type="ChEBI" id="CHEBI:60240"/>
    </cofactor>
    <text evidence="10">Binds 1 divalent metal cation per subunit.</text>
</comment>
<feature type="binding site" evidence="10">
    <location>
        <position position="33"/>
    </location>
    <ligand>
        <name>a divalent metal cation</name>
        <dbReference type="ChEBI" id="CHEBI:60240"/>
    </ligand>
</feature>
<feature type="binding site" evidence="10">
    <location>
        <position position="31"/>
    </location>
    <ligand>
        <name>a divalent metal cation</name>
        <dbReference type="ChEBI" id="CHEBI:60240"/>
    </ligand>
</feature>
<evidence type="ECO:0000313" key="12">
    <source>
        <dbReference type="EMBL" id="QTA37736.1"/>
    </source>
</evidence>
<dbReference type="EMBL" id="CP071446">
    <property type="protein sequence ID" value="QTA37736.1"/>
    <property type="molecule type" value="Genomic_DNA"/>
</dbReference>
<keyword evidence="8 10" id="KW-0479">Metal-binding</keyword>
<feature type="binding site" evidence="10">
    <location>
        <position position="64"/>
    </location>
    <ligand>
        <name>substrate</name>
    </ligand>
</feature>
<evidence type="ECO:0000256" key="11">
    <source>
        <dbReference type="PIRNR" id="PIRNR001461"/>
    </source>
</evidence>
<comment type="cofactor">
    <cofactor evidence="4">
        <name>Zn(2+)</name>
        <dbReference type="ChEBI" id="CHEBI:29105"/>
    </cofactor>
</comment>
<feature type="active site" description="Proton acceptor" evidence="10">
    <location>
        <position position="33"/>
    </location>
</feature>
<comment type="cofactor">
    <cofactor evidence="2">
        <name>Mn(2+)</name>
        <dbReference type="ChEBI" id="CHEBI:29035"/>
    </cofactor>
</comment>
<organism evidence="12 13">
    <name type="scientific">Thermosipho ferrireducens</name>
    <dbReference type="NCBI Taxonomy" id="2571116"/>
    <lineage>
        <taxon>Bacteria</taxon>
        <taxon>Thermotogati</taxon>
        <taxon>Thermotogota</taxon>
        <taxon>Thermotogae</taxon>
        <taxon>Thermotogales</taxon>
        <taxon>Fervidobacteriaceae</taxon>
        <taxon>Thermosipho</taxon>
    </lineage>
</organism>
<keyword evidence="13" id="KW-1185">Reference proteome</keyword>
<dbReference type="Proteomes" id="UP000671862">
    <property type="component" value="Chromosome"/>
</dbReference>
<name>A0ABX7S5D3_9BACT</name>
<dbReference type="PROSITE" id="PS01085">
    <property type="entry name" value="RIBUL_P_3_EPIMER_1"/>
    <property type="match status" value="1"/>
</dbReference>
<evidence type="ECO:0000313" key="13">
    <source>
        <dbReference type="Proteomes" id="UP000671862"/>
    </source>
</evidence>
<dbReference type="InterPro" id="IPR011060">
    <property type="entry name" value="RibuloseP-bd_barrel"/>
</dbReference>
<evidence type="ECO:0000256" key="6">
    <source>
        <dbReference type="ARBA" id="ARBA00009541"/>
    </source>
</evidence>
<comment type="function">
    <text evidence="10">Catalyzes the reversible epimerization of D-ribulose 5-phosphate to D-xylulose 5-phosphate.</text>
</comment>
<keyword evidence="10 11" id="KW-0119">Carbohydrate metabolism</keyword>
<dbReference type="HAMAP" id="MF_02227">
    <property type="entry name" value="RPE"/>
    <property type="match status" value="1"/>
</dbReference>
<comment type="pathway">
    <text evidence="10">Carbohydrate degradation.</text>
</comment>
<evidence type="ECO:0000256" key="3">
    <source>
        <dbReference type="ARBA" id="ARBA00001941"/>
    </source>
</evidence>
<keyword evidence="9 10" id="KW-0413">Isomerase</keyword>
<feature type="binding site" evidence="10">
    <location>
        <begin position="140"/>
        <end position="143"/>
    </location>
    <ligand>
        <name>substrate</name>
    </ligand>
</feature>
<comment type="cofactor">
    <cofactor evidence="3">
        <name>Co(2+)</name>
        <dbReference type="ChEBI" id="CHEBI:48828"/>
    </cofactor>
</comment>
<feature type="binding site" evidence="10">
    <location>
        <position position="173"/>
    </location>
    <ligand>
        <name>a divalent metal cation</name>
        <dbReference type="ChEBI" id="CHEBI:60240"/>
    </ligand>
</feature>
<evidence type="ECO:0000256" key="7">
    <source>
        <dbReference type="ARBA" id="ARBA00013188"/>
    </source>
</evidence>
<dbReference type="PANTHER" id="PTHR11749">
    <property type="entry name" value="RIBULOSE-5-PHOSPHATE-3-EPIMERASE"/>
    <property type="match status" value="1"/>
</dbReference>
<dbReference type="GO" id="GO:0004750">
    <property type="term" value="F:D-ribulose-phosphate 3-epimerase activity"/>
    <property type="evidence" value="ECO:0007669"/>
    <property type="project" value="UniProtKB-EC"/>
</dbReference>
<feature type="active site" description="Proton donor" evidence="10">
    <location>
        <position position="173"/>
    </location>
</feature>
<dbReference type="Gene3D" id="3.20.20.70">
    <property type="entry name" value="Aldolase class I"/>
    <property type="match status" value="1"/>
</dbReference>
<feature type="binding site" evidence="10">
    <location>
        <begin position="173"/>
        <end position="175"/>
    </location>
    <ligand>
        <name>substrate</name>
    </ligand>
</feature>
<dbReference type="InterPro" id="IPR026019">
    <property type="entry name" value="Ribul_P_3_epim"/>
</dbReference>
<dbReference type="NCBIfam" id="NF004076">
    <property type="entry name" value="PRK05581.1-4"/>
    <property type="match status" value="1"/>
</dbReference>
<dbReference type="PROSITE" id="PS01086">
    <property type="entry name" value="RIBUL_P_3_EPIMER_2"/>
    <property type="match status" value="1"/>
</dbReference>
<sequence>MVRFSASILAADLSKLEKEIKRVEPYIDEIHLDVMDGHFVPNLTFAYPIFEAVKSSTQLPIDVHLMVTNPEFHVEKFLQLGVSRITVHVEACTHLHRTIWQIKEVGSEAFVSLNPATPVSLLEQIIGDVDGVLVMSVNPGFSGQKFIAKSLEKIRKLHEWKERYGLDFYIAVDGGINELTAHPVVDAGANILVMGYGIFKNDNLKALSDNFRK</sequence>
<dbReference type="CDD" id="cd00429">
    <property type="entry name" value="RPE"/>
    <property type="match status" value="1"/>
</dbReference>
<dbReference type="SUPFAM" id="SSF51366">
    <property type="entry name" value="Ribulose-phoshate binding barrel"/>
    <property type="match status" value="1"/>
</dbReference>
<evidence type="ECO:0000256" key="5">
    <source>
        <dbReference type="ARBA" id="ARBA00001954"/>
    </source>
</evidence>
<comment type="caution">
    <text evidence="10">Lacks conserved residue(s) required for the propagation of feature annotation.</text>
</comment>
<evidence type="ECO:0000256" key="1">
    <source>
        <dbReference type="ARBA" id="ARBA00001782"/>
    </source>
</evidence>
<comment type="similarity">
    <text evidence="6 10 11">Belongs to the ribulose-phosphate 3-epimerase family.</text>
</comment>
<comment type="catalytic activity">
    <reaction evidence="1 10 11">
        <text>D-ribulose 5-phosphate = D-xylulose 5-phosphate</text>
        <dbReference type="Rhea" id="RHEA:13677"/>
        <dbReference type="ChEBI" id="CHEBI:57737"/>
        <dbReference type="ChEBI" id="CHEBI:58121"/>
        <dbReference type="EC" id="5.1.3.1"/>
    </reaction>
</comment>